<dbReference type="RefSeq" id="WP_338099083.1">
    <property type="nucleotide sequence ID" value="NZ_JAWDKD010000009.1"/>
</dbReference>
<dbReference type="Proteomes" id="UP001271789">
    <property type="component" value="Unassembled WGS sequence"/>
</dbReference>
<keyword evidence="3" id="KW-1185">Reference proteome</keyword>
<feature type="transmembrane region" description="Helical" evidence="1">
    <location>
        <begin position="15"/>
        <end position="35"/>
    </location>
</feature>
<evidence type="ECO:0008006" key="4">
    <source>
        <dbReference type="Google" id="ProtNLM"/>
    </source>
</evidence>
<evidence type="ECO:0000313" key="2">
    <source>
        <dbReference type="EMBL" id="MDV0446679.1"/>
    </source>
</evidence>
<dbReference type="Gene3D" id="2.160.20.110">
    <property type="match status" value="3"/>
</dbReference>
<keyword evidence="1" id="KW-0472">Membrane</keyword>
<proteinExistence type="predicted"/>
<protein>
    <recommendedName>
        <fullName evidence="4">GLUG domain-containing protein</fullName>
    </recommendedName>
</protein>
<reference evidence="2" key="1">
    <citation type="submission" date="2023-06" db="EMBL/GenBank/DDBJ databases">
        <title>Genome sequence of Methanosarcinaceae archaeon Ag5.</title>
        <authorList>
            <person name="Protasov E."/>
            <person name="Platt K."/>
            <person name="Poehlein A."/>
            <person name="Daniel R."/>
            <person name="Brune A."/>
        </authorList>
    </citation>
    <scope>NUCLEOTIDE SEQUENCE</scope>
    <source>
        <strain evidence="2">Ag5</strain>
    </source>
</reference>
<comment type="caution">
    <text evidence="2">The sequence shown here is derived from an EMBL/GenBank/DDBJ whole genome shotgun (WGS) entry which is preliminary data.</text>
</comment>
<keyword evidence="1" id="KW-1133">Transmembrane helix</keyword>
<organism evidence="2 3">
    <name type="scientific">Methanolapillus africanus</name>
    <dbReference type="NCBI Taxonomy" id="3028297"/>
    <lineage>
        <taxon>Archaea</taxon>
        <taxon>Methanobacteriati</taxon>
        <taxon>Methanobacteriota</taxon>
        <taxon>Stenosarchaea group</taxon>
        <taxon>Methanomicrobia</taxon>
        <taxon>Methanosarcinales</taxon>
        <taxon>Methanosarcinaceae</taxon>
        <taxon>Methanolapillus</taxon>
    </lineage>
</organism>
<evidence type="ECO:0000256" key="1">
    <source>
        <dbReference type="SAM" id="Phobius"/>
    </source>
</evidence>
<dbReference type="EMBL" id="JAWDKD010000009">
    <property type="protein sequence ID" value="MDV0446679.1"/>
    <property type="molecule type" value="Genomic_DNA"/>
</dbReference>
<sequence>MDSNDKNSKYRQKKYIPVAIIILLLLLAVFTFYYIQNNADVNAMLDCKCANPSPIATGYEPTEPVKSSPPDAIHVTPGGNGSGGGGNIPAVTTIAGVELFDYNQDGANTLRVVLKMNSPSLSISDLSVNYENVNDETDNGTIAIDIITNMDSNYSVPGTYLVSIPAAGAGNPLSAVGNPETYEYYFTVNTDAGISKSVNYPFQSGTGADAANAFEIQNIVQFDALRYYTETNGSGKYFEVTKDINFPEDWNNASHADYATYGRAKTDGNGWVSIGGNKTASPITAGGDVDRFQGNLNGNNKTFSNFTIRSSAYSAGLFGSIGGTGVAQKSEIKNIKIEKMTVQTSAATKPSVTGSLAGYANNTTVLNVSSSYSTIEGGTRVGGLIGQINNVTVNNSSVNGPVRSTQDNTGGLIGAGTNSLINNSVSVSEINAGKAGSSDSTAGGIIGLTNMVNINNSVHTGNITGYDYVGGIVGYWQGANIFIENSEHTGDINARQVIGGIVGLATTGETFKIKSSNATGNISVGAASGQDGSGGIVGKINKNNTLIEDCHYVGTINGTSNKTNVYQGIGGIVGYSVNKNGTIINSSANVEINVLKGSGIGGIIGHTVFEDWNVINSTSCGNITSEDIGTDISDLVSAGGLVGTMRNNTWIVNSSSSININGKTVGDVSDYGGLVGTSAAGGIVNSYATGNIVGNKARVGGLAGVTSMIQIDNCYATGNVAGGTQVGGLVGNLAPSIIKDDPIDLNLITGYIPSYLNNSYATGNITGTHTVGGLVGETSASVIQNSVALNGEVNGIDAGRIYCSKTLYQPNNDITLINNYAYGAMTTTASSGFNYKTLDRKDGADLPSASDAKTLTFYEGTLDWNDGTTVWEIRSGYPLPVLTWQTTVPANPPAWAIA</sequence>
<evidence type="ECO:0000313" key="3">
    <source>
        <dbReference type="Proteomes" id="UP001271789"/>
    </source>
</evidence>
<dbReference type="AlphaFoldDB" id="A0AAE4SDE5"/>
<name>A0AAE4SDE5_9EURY</name>
<accession>A0AAE4SDE5</accession>
<keyword evidence="1" id="KW-0812">Transmembrane</keyword>
<gene>
    <name evidence="2" type="ORF">MsAg5_05290</name>
</gene>